<dbReference type="HOGENOM" id="CLU_018816_6_3_5"/>
<gene>
    <name evidence="7" type="ordered locus">RPE_3322</name>
</gene>
<name>Q07LC9_RHOP5</name>
<dbReference type="Pfam" id="PF25881">
    <property type="entry name" value="HH_YBHG"/>
    <property type="match status" value="1"/>
</dbReference>
<dbReference type="AlphaFoldDB" id="Q07LC9"/>
<dbReference type="EMBL" id="CP000463">
    <property type="protein sequence ID" value="ABJ07255.1"/>
    <property type="molecule type" value="Genomic_DNA"/>
</dbReference>
<evidence type="ECO:0000313" key="7">
    <source>
        <dbReference type="EMBL" id="ABJ07255.1"/>
    </source>
</evidence>
<dbReference type="PANTHER" id="PTHR32347:SF27">
    <property type="entry name" value="RND EFFLUX PUMP MEMBRANE FUSION PROTEIN BARREL-SANDWICH DOMAIN-CONTAINING PROTEIN"/>
    <property type="match status" value="1"/>
</dbReference>
<feature type="signal peptide" evidence="4">
    <location>
        <begin position="1"/>
        <end position="21"/>
    </location>
</feature>
<organism evidence="7">
    <name type="scientific">Rhodopseudomonas palustris (strain BisA53)</name>
    <dbReference type="NCBI Taxonomy" id="316055"/>
    <lineage>
        <taxon>Bacteria</taxon>
        <taxon>Pseudomonadati</taxon>
        <taxon>Pseudomonadota</taxon>
        <taxon>Alphaproteobacteria</taxon>
        <taxon>Hyphomicrobiales</taxon>
        <taxon>Nitrobacteraceae</taxon>
        <taxon>Rhodopseudomonas</taxon>
    </lineage>
</organism>
<dbReference type="STRING" id="316055.RPE_3322"/>
<dbReference type="InterPro" id="IPR059052">
    <property type="entry name" value="HH_YbhG-like"/>
</dbReference>
<dbReference type="Pfam" id="PF25990">
    <property type="entry name" value="Beta-barrel_YknX"/>
    <property type="match status" value="1"/>
</dbReference>
<protein>
    <submittedName>
        <fullName evidence="7">Secretion protein HlyD family protein</fullName>
    </submittedName>
</protein>
<dbReference type="eggNOG" id="COG0845">
    <property type="taxonomic scope" value="Bacteria"/>
</dbReference>
<keyword evidence="2 3" id="KW-0175">Coiled coil</keyword>
<evidence type="ECO:0000259" key="5">
    <source>
        <dbReference type="Pfam" id="PF25881"/>
    </source>
</evidence>
<evidence type="ECO:0000256" key="3">
    <source>
        <dbReference type="SAM" id="Coils"/>
    </source>
</evidence>
<feature type="domain" description="YknX-like beta-barrel" evidence="6">
    <location>
        <begin position="256"/>
        <end position="297"/>
    </location>
</feature>
<keyword evidence="4" id="KW-0732">Signal</keyword>
<dbReference type="GO" id="GO:0030313">
    <property type="term" value="C:cell envelope"/>
    <property type="evidence" value="ECO:0007669"/>
    <property type="project" value="UniProtKB-SubCell"/>
</dbReference>
<evidence type="ECO:0000256" key="2">
    <source>
        <dbReference type="ARBA" id="ARBA00023054"/>
    </source>
</evidence>
<dbReference type="OrthoDB" id="9806939at2"/>
<dbReference type="KEGG" id="rpe:RPE_3322"/>
<dbReference type="Gene3D" id="2.40.30.170">
    <property type="match status" value="1"/>
</dbReference>
<dbReference type="InterPro" id="IPR058636">
    <property type="entry name" value="Beta-barrel_YknX"/>
</dbReference>
<dbReference type="PANTHER" id="PTHR32347">
    <property type="entry name" value="EFFLUX SYSTEM COMPONENT YKNX-RELATED"/>
    <property type="match status" value="1"/>
</dbReference>
<evidence type="ECO:0000256" key="1">
    <source>
        <dbReference type="ARBA" id="ARBA00004196"/>
    </source>
</evidence>
<evidence type="ECO:0000259" key="6">
    <source>
        <dbReference type="Pfam" id="PF25990"/>
    </source>
</evidence>
<feature type="chain" id="PRO_5004165822" evidence="4">
    <location>
        <begin position="22"/>
        <end position="350"/>
    </location>
</feature>
<dbReference type="InterPro" id="IPR050465">
    <property type="entry name" value="UPF0194_transport"/>
</dbReference>
<accession>Q07LC9</accession>
<dbReference type="SUPFAM" id="SSF111369">
    <property type="entry name" value="HlyD-like secretion proteins"/>
    <property type="match status" value="1"/>
</dbReference>
<reference evidence="7" key="1">
    <citation type="submission" date="2006-09" db="EMBL/GenBank/DDBJ databases">
        <title>Complete sequence of Rhodopseudomonas palustris BisA53.</title>
        <authorList>
            <consortium name="US DOE Joint Genome Institute"/>
            <person name="Copeland A."/>
            <person name="Lucas S."/>
            <person name="Lapidus A."/>
            <person name="Barry K."/>
            <person name="Detter J.C."/>
            <person name="Glavina del Rio T."/>
            <person name="Hammon N."/>
            <person name="Israni S."/>
            <person name="Dalin E."/>
            <person name="Tice H."/>
            <person name="Pitluck S."/>
            <person name="Chain P."/>
            <person name="Malfatti S."/>
            <person name="Shin M."/>
            <person name="Vergez L."/>
            <person name="Schmutz J."/>
            <person name="Larimer F."/>
            <person name="Land M."/>
            <person name="Hauser L."/>
            <person name="Pelletier D.A."/>
            <person name="Kyrpides N."/>
            <person name="Kim E."/>
            <person name="Harwood C.S."/>
            <person name="Oda Y."/>
            <person name="Richardson P."/>
        </authorList>
    </citation>
    <scope>NUCLEOTIDE SEQUENCE [LARGE SCALE GENOMIC DNA]</scope>
    <source>
        <strain evidence="7">BisA53</strain>
    </source>
</reference>
<feature type="domain" description="YbhG-like alpha-helical hairpin" evidence="5">
    <location>
        <begin position="90"/>
        <end position="214"/>
    </location>
</feature>
<dbReference type="Gene3D" id="2.40.50.100">
    <property type="match status" value="1"/>
</dbReference>
<evidence type="ECO:0000256" key="4">
    <source>
        <dbReference type="SAM" id="SignalP"/>
    </source>
</evidence>
<comment type="subcellular location">
    <subcellularLocation>
        <location evidence="1">Cell envelope</location>
    </subcellularLocation>
</comment>
<feature type="coiled-coil region" evidence="3">
    <location>
        <begin position="89"/>
        <end position="142"/>
    </location>
</feature>
<sequence length="350" mass="37042">MICARKLAALTIGAVCLAALAAPTELTFAQESGPAQPRTGGYAATAPGLVEPKGEERQIASQVIGVIEEMLVDENDVVSVGQVIAIVENSEQAARLAAAKAELARQAAELEKIIVGARPEERREARANLAQLDSDLDLATRDFNRKHPLAERGAATEAALDQAASTLNSTKARRAAMAERLALIEAGSRAEDIAAARAVVAYSEAQVALAQALLDKTIIRSPIAGTILRRQRNAGEAVTNIDPTPVAVVGDLTHLRVRAEVDETDIDHVDKGQRVEVTADAFPGRRFGGTVARVAQRLGSKDVQTGRPAEKVDMKVLQVLVDLDPGQKLPVGLRVDAFFLRGDPKQGQGG</sequence>
<proteinExistence type="predicted"/>